<protein>
    <submittedName>
        <fullName evidence="1">Uncharacterized protein</fullName>
    </submittedName>
</protein>
<dbReference type="InterPro" id="IPR018665">
    <property type="entry name" value="DUF2122_RecB-nuclease-rel"/>
</dbReference>
<reference evidence="1" key="1">
    <citation type="journal article" date="2020" name="mSystems">
        <title>Genome- and Community-Level Interaction Insights into Carbon Utilization and Element Cycling Functions of Hydrothermarchaeota in Hydrothermal Sediment.</title>
        <authorList>
            <person name="Zhou Z."/>
            <person name="Liu Y."/>
            <person name="Xu W."/>
            <person name="Pan J."/>
            <person name="Luo Z.H."/>
            <person name="Li M."/>
        </authorList>
    </citation>
    <scope>NUCLEOTIDE SEQUENCE [LARGE SCALE GENOMIC DNA]</scope>
    <source>
        <strain evidence="1">SpSt-125</strain>
    </source>
</reference>
<sequence length="170" mass="18807">MSRAIAFGCSEVKPKIHVVAFAPSSPHRLVDLARAAYSFNFVDGFIVVKPVSLAAQIGVPEVFKIAYKYGRSFYILANLRELKEILNIDTIVFILQNRKEVQDFSEVVKNTVMNSIAIIVQAGETTINKDDLSLGIVARICEMSDLFSPNPVAEVTAALMKLLKILSSFR</sequence>
<evidence type="ECO:0000313" key="1">
    <source>
        <dbReference type="EMBL" id="HEM67524.1"/>
    </source>
</evidence>
<proteinExistence type="predicted"/>
<accession>A0A7J2U418</accession>
<organism evidence="1">
    <name type="scientific">Ignisphaera aggregans</name>
    <dbReference type="NCBI Taxonomy" id="334771"/>
    <lineage>
        <taxon>Archaea</taxon>
        <taxon>Thermoproteota</taxon>
        <taxon>Thermoprotei</taxon>
        <taxon>Desulfurococcales</taxon>
        <taxon>Desulfurococcaceae</taxon>
        <taxon>Ignisphaera</taxon>
    </lineage>
</organism>
<dbReference type="Pfam" id="PF09895">
    <property type="entry name" value="DUF2122"/>
    <property type="match status" value="1"/>
</dbReference>
<name>A0A7J2U418_9CREN</name>
<dbReference type="AlphaFoldDB" id="A0A7J2U418"/>
<comment type="caution">
    <text evidence="1">The sequence shown here is derived from an EMBL/GenBank/DDBJ whole genome shotgun (WGS) entry which is preliminary data.</text>
</comment>
<gene>
    <name evidence="1" type="ORF">ENO26_08210</name>
</gene>
<dbReference type="EMBL" id="DSEU01000056">
    <property type="protein sequence ID" value="HEM67524.1"/>
    <property type="molecule type" value="Genomic_DNA"/>
</dbReference>